<name>A0A179BUU5_RHILE</name>
<proteinExistence type="predicted"/>
<gene>
    <name evidence="2" type="ORF">A4U53_18205</name>
</gene>
<comment type="caution">
    <text evidence="2">The sequence shown here is derived from an EMBL/GenBank/DDBJ whole genome shotgun (WGS) entry which is preliminary data.</text>
</comment>
<keyword evidence="1" id="KW-1133">Transmembrane helix</keyword>
<feature type="transmembrane region" description="Helical" evidence="1">
    <location>
        <begin position="55"/>
        <end position="80"/>
    </location>
</feature>
<keyword evidence="1" id="KW-0472">Membrane</keyword>
<evidence type="ECO:0000313" key="2">
    <source>
        <dbReference type="EMBL" id="OAP95155.1"/>
    </source>
</evidence>
<evidence type="ECO:0000256" key="1">
    <source>
        <dbReference type="SAM" id="Phobius"/>
    </source>
</evidence>
<sequence>MEKTQKSATSEEIKPRVIDEDGPYDQAASALLGLILFALIAFLPWFFFGSIIGVWIVATPFALAFVVLVGVLIAAIVFGWTGGKVSKPPGFVAHRFLSRVLTKRVYRSQFGELIDQARDDHATALSERDAWQAKVVLIDLNIRIAARVIAAVATLPIKMVATVLKIPFIK</sequence>
<keyword evidence="1" id="KW-0812">Transmembrane</keyword>
<organism evidence="2">
    <name type="scientific">Rhizobium leguminosarum</name>
    <dbReference type="NCBI Taxonomy" id="384"/>
    <lineage>
        <taxon>Bacteria</taxon>
        <taxon>Pseudomonadati</taxon>
        <taxon>Pseudomonadota</taxon>
        <taxon>Alphaproteobacteria</taxon>
        <taxon>Hyphomicrobiales</taxon>
        <taxon>Rhizobiaceae</taxon>
        <taxon>Rhizobium/Agrobacterium group</taxon>
        <taxon>Rhizobium</taxon>
    </lineage>
</organism>
<accession>A0A179BUU5</accession>
<protein>
    <submittedName>
        <fullName evidence="2">Uncharacterized protein</fullName>
    </submittedName>
</protein>
<dbReference type="AlphaFoldDB" id="A0A179BUU5"/>
<reference evidence="2" key="1">
    <citation type="submission" date="2016-04" db="EMBL/GenBank/DDBJ databases">
        <title>Fast-growing isolate from the root nodules of Vavilovia formosa.</title>
        <authorList>
            <person name="Kimeklis A."/>
            <person name="Safronova V."/>
            <person name="Belimov A."/>
            <person name="Andronov E."/>
        </authorList>
    </citation>
    <scope>NUCLEOTIDE SEQUENCE [LARGE SCALE GENOMIC DNA]</scope>
    <source>
        <strain evidence="2">Vaf-46</strain>
    </source>
</reference>
<feature type="transmembrane region" description="Helical" evidence="1">
    <location>
        <begin position="27"/>
        <end position="48"/>
    </location>
</feature>
<dbReference type="EMBL" id="LWBS01000121">
    <property type="protein sequence ID" value="OAP95155.1"/>
    <property type="molecule type" value="Genomic_DNA"/>
</dbReference>